<feature type="binding site" evidence="17">
    <location>
        <position position="327"/>
    </location>
    <ligand>
        <name>FAD</name>
        <dbReference type="ChEBI" id="CHEBI:57692"/>
    </ligand>
</feature>
<evidence type="ECO:0000256" key="12">
    <source>
        <dbReference type="ARBA" id="ARBA00023011"/>
    </source>
</evidence>
<feature type="binding site" evidence="17">
    <location>
        <position position="362"/>
    </location>
    <ligand>
        <name>FAD</name>
        <dbReference type="ChEBI" id="CHEBI:57692"/>
    </ligand>
</feature>
<feature type="transmembrane region" description="Helical" evidence="18">
    <location>
        <begin position="21"/>
        <end position="44"/>
    </location>
</feature>
<dbReference type="Gene3D" id="3.40.50.80">
    <property type="entry name" value="Nucleotide-binding domain of ferredoxin-NADP reductase (FNR) module"/>
    <property type="match status" value="1"/>
</dbReference>
<organism evidence="20 21">
    <name type="scientific">Danaus plexippus plexippus</name>
    <dbReference type="NCBI Taxonomy" id="278856"/>
    <lineage>
        <taxon>Eukaryota</taxon>
        <taxon>Metazoa</taxon>
        <taxon>Ecdysozoa</taxon>
        <taxon>Arthropoda</taxon>
        <taxon>Hexapoda</taxon>
        <taxon>Insecta</taxon>
        <taxon>Pterygota</taxon>
        <taxon>Neoptera</taxon>
        <taxon>Endopterygota</taxon>
        <taxon>Lepidoptera</taxon>
        <taxon>Glossata</taxon>
        <taxon>Ditrysia</taxon>
        <taxon>Papilionoidea</taxon>
        <taxon>Nymphalidae</taxon>
        <taxon>Danainae</taxon>
        <taxon>Danaini</taxon>
        <taxon>Danaina</taxon>
        <taxon>Danaus</taxon>
        <taxon>Danaus</taxon>
    </lineage>
</organism>
<dbReference type="GO" id="GO:0016126">
    <property type="term" value="P:sterol biosynthetic process"/>
    <property type="evidence" value="ECO:0007669"/>
    <property type="project" value="UniProtKB-KW"/>
</dbReference>
<dbReference type="GO" id="GO:0071949">
    <property type="term" value="F:FAD binding"/>
    <property type="evidence" value="ECO:0007669"/>
    <property type="project" value="TreeGrafter"/>
</dbReference>
<evidence type="ECO:0000256" key="18">
    <source>
        <dbReference type="SAM" id="Phobius"/>
    </source>
</evidence>
<evidence type="ECO:0000313" key="21">
    <source>
        <dbReference type="Proteomes" id="UP000007151"/>
    </source>
</evidence>
<dbReference type="PROSITE" id="PS51384">
    <property type="entry name" value="FAD_FR"/>
    <property type="match status" value="1"/>
</dbReference>
<dbReference type="InterPro" id="IPR001433">
    <property type="entry name" value="OxRdtase_FAD/NAD-bd"/>
</dbReference>
<dbReference type="Pfam" id="PF00970">
    <property type="entry name" value="FAD_binding_6"/>
    <property type="match status" value="1"/>
</dbReference>
<keyword evidence="13" id="KW-0520">NAD</keyword>
<dbReference type="Pfam" id="PF00175">
    <property type="entry name" value="NAD_binding_1"/>
    <property type="match status" value="1"/>
</dbReference>
<feature type="binding site" evidence="17">
    <location>
        <position position="329"/>
    </location>
    <ligand>
        <name>FAD</name>
        <dbReference type="ChEBI" id="CHEBI:57692"/>
    </ligand>
</feature>
<feature type="binding site" evidence="17">
    <location>
        <position position="344"/>
    </location>
    <ligand>
        <name>FAD</name>
        <dbReference type="ChEBI" id="CHEBI:57692"/>
    </ligand>
</feature>
<evidence type="ECO:0000256" key="17">
    <source>
        <dbReference type="PIRSR" id="PIRSR601834-1"/>
    </source>
</evidence>
<comment type="caution">
    <text evidence="20">The sequence shown here is derived from an EMBL/GenBank/DDBJ whole genome shotgun (WGS) entry which is preliminary data.</text>
</comment>
<keyword evidence="14 18" id="KW-0472">Membrane</keyword>
<dbReference type="GO" id="GO:0090524">
    <property type="term" value="F:cytochrome-b5 reductase activity, acting on NADH"/>
    <property type="evidence" value="ECO:0007669"/>
    <property type="project" value="UniProtKB-EC"/>
</dbReference>
<dbReference type="InterPro" id="IPR001834">
    <property type="entry name" value="CBR-like"/>
</dbReference>
<accession>A0A212F7Z1</accession>
<comment type="cofactor">
    <cofactor evidence="1 17">
        <name>FAD</name>
        <dbReference type="ChEBI" id="CHEBI:57692"/>
    </cofactor>
</comment>
<dbReference type="InterPro" id="IPR001709">
    <property type="entry name" value="Flavoprot_Pyr_Nucl_cyt_Rdtase"/>
</dbReference>
<evidence type="ECO:0000256" key="2">
    <source>
        <dbReference type="ARBA" id="ARBA00004370"/>
    </source>
</evidence>
<evidence type="ECO:0000256" key="1">
    <source>
        <dbReference type="ARBA" id="ARBA00001974"/>
    </source>
</evidence>
<dbReference type="GO" id="GO:0016020">
    <property type="term" value="C:membrane"/>
    <property type="evidence" value="ECO:0007669"/>
    <property type="project" value="UniProtKB-SubCell"/>
</dbReference>
<dbReference type="EC" id="1.6.2.2" evidence="4"/>
<evidence type="ECO:0000256" key="6">
    <source>
        <dbReference type="ARBA" id="ARBA00022630"/>
    </source>
</evidence>
<evidence type="ECO:0000256" key="13">
    <source>
        <dbReference type="ARBA" id="ARBA00023027"/>
    </source>
</evidence>
<dbReference type="Gene3D" id="2.40.30.10">
    <property type="entry name" value="Translation factors"/>
    <property type="match status" value="1"/>
</dbReference>
<keyword evidence="5" id="KW-0444">Lipid biosynthesis</keyword>
<evidence type="ECO:0000256" key="16">
    <source>
        <dbReference type="ARBA" id="ARBA00023221"/>
    </source>
</evidence>
<keyword evidence="16" id="KW-0753">Steroid metabolism</keyword>
<dbReference type="InterPro" id="IPR008333">
    <property type="entry name" value="Cbr1-like_FAD-bd_dom"/>
</dbReference>
<dbReference type="EMBL" id="AGBW02009813">
    <property type="protein sequence ID" value="OWR49857.1"/>
    <property type="molecule type" value="Genomic_DNA"/>
</dbReference>
<dbReference type="FunCoup" id="A0A212F7Z1">
    <property type="interactions" value="937"/>
</dbReference>
<keyword evidence="21" id="KW-1185">Reference proteome</keyword>
<dbReference type="STRING" id="278856.A0A212F7Z1"/>
<name>A0A212F7Z1_DANPL</name>
<proteinExistence type="inferred from homology"/>
<feature type="transmembrane region" description="Helical" evidence="18">
    <location>
        <begin position="93"/>
        <end position="122"/>
    </location>
</feature>
<dbReference type="InterPro" id="IPR017927">
    <property type="entry name" value="FAD-bd_FR_type"/>
</dbReference>
<dbReference type="InterPro" id="IPR017938">
    <property type="entry name" value="Riboflavin_synthase-like_b-brl"/>
</dbReference>
<keyword evidence="15" id="KW-1207">Sterol metabolism</keyword>
<sequence>MYCLMFLVPILIFTQIKNLKYIAPFSGFANVLLVLTFLICLYYICSEFPSFDSQPMSVEIGKLPLFIGTVIFAMEGIGVVLPVENTMAKPQHFLGCPGVLNITMAIVVLLYMVMGILGYLRYGDKAEGSITINLPTQEIPALMAKVFIVLAIFFTYVLQFYVPMEIVWRNTKEKVSQKYHNHAQAIIRAFFAALTGKIIFSCSVLVAKTKINSIARQHTFIYCVLCNIQTDYKVFPVFIGIGSIVVITAVVSNYVWGRKSNSKSKKKLITLVDPNTKYPLPLIEKEVISHDTRRFRLGLPTPEHVLGLPVGQHIHLSVRIDDDLIIRSYTPVSSDDERGYVDLVVKVYFKNVHPKFPEGGKMSQYLENMKIGDTIDVRGPSGRLQYAGNGTLLIKKLRKDPPVKIVVKKLNMIAGGTGITPMLQLIRQICKDENDNTQLRLLYANQTEQDILVRPELEKYQSEYPDQFKLWYTIDRAEKDWKYSTGFINEHMIKDNLFSPADDVMTLMCGPPPMINFACNPALEKLGYSENLRFAY</sequence>
<keyword evidence="9" id="KW-0443">Lipid metabolism</keyword>
<feature type="domain" description="FAD-binding FR-type" evidence="19">
    <location>
        <begin position="275"/>
        <end position="387"/>
    </location>
</feature>
<reference evidence="20 21" key="1">
    <citation type="journal article" date="2011" name="Cell">
        <title>The monarch butterfly genome yields insights into long-distance migration.</title>
        <authorList>
            <person name="Zhan S."/>
            <person name="Merlin C."/>
            <person name="Boore J.L."/>
            <person name="Reppert S.M."/>
        </authorList>
    </citation>
    <scope>NUCLEOTIDE SEQUENCE [LARGE SCALE GENOMIC DNA]</scope>
    <source>
        <strain evidence="20">F-2</strain>
    </source>
</reference>
<feature type="transmembrane region" description="Helical" evidence="18">
    <location>
        <begin position="185"/>
        <end position="207"/>
    </location>
</feature>
<feature type="transmembrane region" description="Helical" evidence="18">
    <location>
        <begin position="142"/>
        <end position="164"/>
    </location>
</feature>
<feature type="binding site" evidence="17">
    <location>
        <position position="346"/>
    </location>
    <ligand>
        <name>FAD</name>
        <dbReference type="ChEBI" id="CHEBI:57692"/>
    </ligand>
</feature>
<feature type="binding site" evidence="17">
    <location>
        <position position="361"/>
    </location>
    <ligand>
        <name>FAD</name>
        <dbReference type="ChEBI" id="CHEBI:57692"/>
    </ligand>
</feature>
<evidence type="ECO:0000256" key="9">
    <source>
        <dbReference type="ARBA" id="ARBA00022955"/>
    </source>
</evidence>
<dbReference type="InterPro" id="IPR039261">
    <property type="entry name" value="FNR_nucleotide-bd"/>
</dbReference>
<evidence type="ECO:0000256" key="14">
    <source>
        <dbReference type="ARBA" id="ARBA00023136"/>
    </source>
</evidence>
<dbReference type="Pfam" id="PF01490">
    <property type="entry name" value="Aa_trans"/>
    <property type="match status" value="1"/>
</dbReference>
<dbReference type="PANTHER" id="PTHR19370:SF185">
    <property type="entry name" value="NADH-CYTOCHROME B5 REDUCTASE"/>
    <property type="match status" value="1"/>
</dbReference>
<dbReference type="InParanoid" id="A0A212F7Z1"/>
<dbReference type="KEGG" id="dpl:KGM_205644"/>
<evidence type="ECO:0000313" key="20">
    <source>
        <dbReference type="EMBL" id="OWR49857.1"/>
    </source>
</evidence>
<evidence type="ECO:0000256" key="7">
    <source>
        <dbReference type="ARBA" id="ARBA00022692"/>
    </source>
</evidence>
<dbReference type="FunFam" id="3.40.50.80:FF:000005">
    <property type="entry name" value="NADH-cytochrome b5 reductase"/>
    <property type="match status" value="1"/>
</dbReference>
<keyword evidence="10 18" id="KW-1133">Transmembrane helix</keyword>
<dbReference type="PRINTS" id="PR00371">
    <property type="entry name" value="FPNCR"/>
</dbReference>
<evidence type="ECO:0000256" key="5">
    <source>
        <dbReference type="ARBA" id="ARBA00022516"/>
    </source>
</evidence>
<dbReference type="CDD" id="cd06183">
    <property type="entry name" value="cyt_b5_reduct_like"/>
    <property type="match status" value="1"/>
</dbReference>
<evidence type="ECO:0000256" key="3">
    <source>
        <dbReference type="ARBA" id="ARBA00006105"/>
    </source>
</evidence>
<comment type="subcellular location">
    <subcellularLocation>
        <location evidence="2">Membrane</location>
    </subcellularLocation>
</comment>
<keyword evidence="8 17" id="KW-0274">FAD</keyword>
<feature type="transmembrane region" description="Helical" evidence="18">
    <location>
        <begin position="234"/>
        <end position="256"/>
    </location>
</feature>
<dbReference type="PRINTS" id="PR00406">
    <property type="entry name" value="CYTB5RDTASE"/>
</dbReference>
<keyword evidence="11" id="KW-0560">Oxidoreductase</keyword>
<dbReference type="PANTHER" id="PTHR19370">
    <property type="entry name" value="NADH-CYTOCHROME B5 REDUCTASE"/>
    <property type="match status" value="1"/>
</dbReference>
<dbReference type="SUPFAM" id="SSF63380">
    <property type="entry name" value="Riboflavin synthase domain-like"/>
    <property type="match status" value="1"/>
</dbReference>
<dbReference type="Proteomes" id="UP000007151">
    <property type="component" value="Unassembled WGS sequence"/>
</dbReference>
<dbReference type="AlphaFoldDB" id="A0A212F7Z1"/>
<feature type="binding site" evidence="17">
    <location>
        <position position="349"/>
    </location>
    <ligand>
        <name>FAD</name>
        <dbReference type="ChEBI" id="CHEBI:57692"/>
    </ligand>
</feature>
<dbReference type="eggNOG" id="KOG0534">
    <property type="taxonomic scope" value="Eukaryota"/>
</dbReference>
<keyword evidence="6 17" id="KW-0285">Flavoprotein</keyword>
<keyword evidence="12" id="KW-0756">Sterol biosynthesis</keyword>
<evidence type="ECO:0000259" key="19">
    <source>
        <dbReference type="PROSITE" id="PS51384"/>
    </source>
</evidence>
<evidence type="ECO:0000256" key="11">
    <source>
        <dbReference type="ARBA" id="ARBA00023002"/>
    </source>
</evidence>
<dbReference type="FunFam" id="2.40.30.10:FF:000021">
    <property type="entry name" value="NADH-cytochrome b5 reductase"/>
    <property type="match status" value="1"/>
</dbReference>
<keyword evidence="9" id="KW-0752">Steroid biosynthesis</keyword>
<evidence type="ECO:0000256" key="4">
    <source>
        <dbReference type="ARBA" id="ARBA00012011"/>
    </source>
</evidence>
<evidence type="ECO:0000256" key="15">
    <source>
        <dbReference type="ARBA" id="ARBA00023166"/>
    </source>
</evidence>
<dbReference type="SUPFAM" id="SSF52343">
    <property type="entry name" value="Ferredoxin reductase-like, C-terminal NADP-linked domain"/>
    <property type="match status" value="1"/>
</dbReference>
<evidence type="ECO:0000256" key="8">
    <source>
        <dbReference type="ARBA" id="ARBA00022827"/>
    </source>
</evidence>
<feature type="binding site" evidence="17">
    <location>
        <position position="420"/>
    </location>
    <ligand>
        <name>FAD</name>
        <dbReference type="ChEBI" id="CHEBI:57692"/>
    </ligand>
</feature>
<evidence type="ECO:0000256" key="10">
    <source>
        <dbReference type="ARBA" id="ARBA00022989"/>
    </source>
</evidence>
<dbReference type="InterPro" id="IPR013057">
    <property type="entry name" value="AA_transpt_TM"/>
</dbReference>
<gene>
    <name evidence="20" type="ORF">KGM_205644</name>
</gene>
<dbReference type="GO" id="GO:0005739">
    <property type="term" value="C:mitochondrion"/>
    <property type="evidence" value="ECO:0007669"/>
    <property type="project" value="TreeGrafter"/>
</dbReference>
<feature type="transmembrane region" description="Helical" evidence="18">
    <location>
        <begin position="64"/>
        <end position="81"/>
    </location>
</feature>
<comment type="similarity">
    <text evidence="3">Belongs to the flavoprotein pyridine nucleotide cytochrome reductase family.</text>
</comment>
<protein>
    <recommendedName>
        <fullName evidence="4">cytochrome-b5 reductase</fullName>
        <ecNumber evidence="4">1.6.2.2</ecNumber>
    </recommendedName>
</protein>
<feature type="binding site" evidence="17">
    <location>
        <position position="363"/>
    </location>
    <ligand>
        <name>FAD</name>
        <dbReference type="ChEBI" id="CHEBI:57692"/>
    </ligand>
</feature>
<keyword evidence="7 18" id="KW-0812">Transmembrane</keyword>